<dbReference type="InterPro" id="IPR036259">
    <property type="entry name" value="MFS_trans_sf"/>
</dbReference>
<dbReference type="GO" id="GO:0042908">
    <property type="term" value="P:xenobiotic transport"/>
    <property type="evidence" value="ECO:0007669"/>
    <property type="project" value="UniProtKB-ARBA"/>
</dbReference>
<evidence type="ECO:0000259" key="7">
    <source>
        <dbReference type="PROSITE" id="PS50850"/>
    </source>
</evidence>
<feature type="transmembrane region" description="Helical" evidence="6">
    <location>
        <begin position="128"/>
        <end position="151"/>
    </location>
</feature>
<feature type="region of interest" description="Disordered" evidence="5">
    <location>
        <begin position="60"/>
        <end position="81"/>
    </location>
</feature>
<keyword evidence="9" id="KW-1185">Reference proteome</keyword>
<feature type="compositionally biased region" description="Acidic residues" evidence="5">
    <location>
        <begin position="67"/>
        <end position="81"/>
    </location>
</feature>
<feature type="transmembrane region" description="Helical" evidence="6">
    <location>
        <begin position="188"/>
        <end position="210"/>
    </location>
</feature>
<evidence type="ECO:0000256" key="2">
    <source>
        <dbReference type="ARBA" id="ARBA00022692"/>
    </source>
</evidence>
<organism evidence="8 9">
    <name type="scientific">Blastomyces percursus</name>
    <dbReference type="NCBI Taxonomy" id="1658174"/>
    <lineage>
        <taxon>Eukaryota</taxon>
        <taxon>Fungi</taxon>
        <taxon>Dikarya</taxon>
        <taxon>Ascomycota</taxon>
        <taxon>Pezizomycotina</taxon>
        <taxon>Eurotiomycetes</taxon>
        <taxon>Eurotiomycetidae</taxon>
        <taxon>Onygenales</taxon>
        <taxon>Ajellomycetaceae</taxon>
        <taxon>Blastomyces</taxon>
    </lineage>
</organism>
<dbReference type="PANTHER" id="PTHR23502:SF7">
    <property type="entry name" value="DRUG_PROTON ANTIPORTER YHK8-RELATED"/>
    <property type="match status" value="1"/>
</dbReference>
<dbReference type="Pfam" id="PF07690">
    <property type="entry name" value="MFS_1"/>
    <property type="match status" value="1"/>
</dbReference>
<proteinExistence type="predicted"/>
<evidence type="ECO:0000256" key="1">
    <source>
        <dbReference type="ARBA" id="ARBA00004141"/>
    </source>
</evidence>
<dbReference type="PROSITE" id="PS50850">
    <property type="entry name" value="MFS"/>
    <property type="match status" value="1"/>
</dbReference>
<dbReference type="VEuPathDB" id="FungiDB:ACJ73_03262"/>
<comment type="subcellular location">
    <subcellularLocation>
        <location evidence="1">Membrane</location>
        <topology evidence="1">Multi-pass membrane protein</topology>
    </subcellularLocation>
</comment>
<feature type="transmembrane region" description="Helical" evidence="6">
    <location>
        <begin position="163"/>
        <end position="181"/>
    </location>
</feature>
<keyword evidence="3 6" id="KW-1133">Transmembrane helix</keyword>
<accession>A0A1J9QYX5</accession>
<gene>
    <name evidence="8" type="ORF">ACJ73_03262</name>
</gene>
<dbReference type="STRING" id="1658174.A0A1J9QYX5"/>
<dbReference type="GO" id="GO:0005886">
    <property type="term" value="C:plasma membrane"/>
    <property type="evidence" value="ECO:0007669"/>
    <property type="project" value="TreeGrafter"/>
</dbReference>
<dbReference type="GO" id="GO:0022857">
    <property type="term" value="F:transmembrane transporter activity"/>
    <property type="evidence" value="ECO:0007669"/>
    <property type="project" value="InterPro"/>
</dbReference>
<dbReference type="InterPro" id="IPR011701">
    <property type="entry name" value="MFS"/>
</dbReference>
<reference evidence="8 9" key="1">
    <citation type="submission" date="2015-08" db="EMBL/GenBank/DDBJ databases">
        <title>Emmonsia species relationships and genome sequence.</title>
        <authorList>
            <person name="Cuomo C.A."/>
            <person name="Schwartz I.S."/>
            <person name="Kenyon C."/>
            <person name="De Hoog G.S."/>
            <person name="Govender N.P."/>
            <person name="Botha A."/>
            <person name="Moreno L."/>
            <person name="De Vries M."/>
            <person name="Munoz J.F."/>
            <person name="Stielow J.B."/>
        </authorList>
    </citation>
    <scope>NUCLEOTIDE SEQUENCE [LARGE SCALE GENOMIC DNA]</scope>
    <source>
        <strain evidence="8 9">EI222</strain>
    </source>
</reference>
<evidence type="ECO:0000256" key="3">
    <source>
        <dbReference type="ARBA" id="ARBA00022989"/>
    </source>
</evidence>
<dbReference type="SUPFAM" id="SSF103473">
    <property type="entry name" value="MFS general substrate transporter"/>
    <property type="match status" value="1"/>
</dbReference>
<keyword evidence="4 6" id="KW-0472">Membrane</keyword>
<name>A0A1J9QYX5_9EURO</name>
<protein>
    <recommendedName>
        <fullName evidence="7">Major facilitator superfamily (MFS) profile domain-containing protein</fullName>
    </recommendedName>
</protein>
<evidence type="ECO:0000313" key="9">
    <source>
        <dbReference type="Proteomes" id="UP000242791"/>
    </source>
</evidence>
<dbReference type="InterPro" id="IPR020846">
    <property type="entry name" value="MFS_dom"/>
</dbReference>
<dbReference type="PROSITE" id="PS00216">
    <property type="entry name" value="SUGAR_TRANSPORT_1"/>
    <property type="match status" value="1"/>
</dbReference>
<dbReference type="EMBL" id="LGTZ01000386">
    <property type="protein sequence ID" value="OJD25371.1"/>
    <property type="molecule type" value="Genomic_DNA"/>
</dbReference>
<keyword evidence="2 6" id="KW-0812">Transmembrane</keyword>
<evidence type="ECO:0000313" key="8">
    <source>
        <dbReference type="EMBL" id="OJD25371.1"/>
    </source>
</evidence>
<dbReference type="AlphaFoldDB" id="A0A1J9QYX5"/>
<evidence type="ECO:0000256" key="4">
    <source>
        <dbReference type="ARBA" id="ARBA00023136"/>
    </source>
</evidence>
<dbReference type="GO" id="GO:0140115">
    <property type="term" value="P:export across plasma membrane"/>
    <property type="evidence" value="ECO:0007669"/>
    <property type="project" value="UniProtKB-ARBA"/>
</dbReference>
<dbReference type="Proteomes" id="UP000242791">
    <property type="component" value="Unassembled WGS sequence"/>
</dbReference>
<sequence>MLTSGEWYSRSLTDRVLSTNNRGSAFYSKRDSTHANTQYQHNGRTQMLGEEDTSDVLVLPTTPNPENGEDEDLEVRWDEPDDPADPRNFSVILRWSMVTIISLRSLCTIFTSALYTMTYHQITMEFNCSTLIATLGLSLFILGLGVGPLFLAPLSEFYGRRPVYLIAMVLFILWLISCAAARNIQTMLISRFFSGFSSSAFMSVAGGSIGDLFSQDDLQRPMMVYTATPFMGPIIGPLVGGFINQYTSCRTRLTRYITGDNAKEMVVLRRHNLERRSTDLHGIFDARNIPSRSITPQGTEITQGAWSSLLCLDRKD</sequence>
<feature type="transmembrane region" description="Helical" evidence="6">
    <location>
        <begin position="222"/>
        <end position="243"/>
    </location>
</feature>
<evidence type="ECO:0000256" key="6">
    <source>
        <dbReference type="SAM" id="Phobius"/>
    </source>
</evidence>
<dbReference type="InterPro" id="IPR005829">
    <property type="entry name" value="Sugar_transporter_CS"/>
</dbReference>
<dbReference type="Gene3D" id="1.20.1720.10">
    <property type="entry name" value="Multidrug resistance protein D"/>
    <property type="match status" value="1"/>
</dbReference>
<comment type="caution">
    <text evidence="8">The sequence shown here is derived from an EMBL/GenBank/DDBJ whole genome shotgun (WGS) entry which is preliminary data.</text>
</comment>
<feature type="transmembrane region" description="Helical" evidence="6">
    <location>
        <begin position="92"/>
        <end position="116"/>
    </location>
</feature>
<dbReference type="OrthoDB" id="3561359at2759"/>
<evidence type="ECO:0000256" key="5">
    <source>
        <dbReference type="SAM" id="MobiDB-lite"/>
    </source>
</evidence>
<feature type="domain" description="Major facilitator superfamily (MFS) profile" evidence="7">
    <location>
        <begin position="97"/>
        <end position="316"/>
    </location>
</feature>
<dbReference type="PANTHER" id="PTHR23502">
    <property type="entry name" value="MAJOR FACILITATOR SUPERFAMILY"/>
    <property type="match status" value="1"/>
</dbReference>